<dbReference type="RefSeq" id="WP_132128407.1">
    <property type="nucleotide sequence ID" value="NZ_CP042432.1"/>
</dbReference>
<protein>
    <submittedName>
        <fullName evidence="2">Membrane dipeptidase</fullName>
    </submittedName>
</protein>
<dbReference type="GO" id="GO:0070573">
    <property type="term" value="F:metallodipeptidase activity"/>
    <property type="evidence" value="ECO:0007669"/>
    <property type="project" value="InterPro"/>
</dbReference>
<proteinExistence type="predicted"/>
<dbReference type="PANTHER" id="PTHR10443:SF12">
    <property type="entry name" value="DIPEPTIDASE"/>
    <property type="match status" value="1"/>
</dbReference>
<dbReference type="Proteomes" id="UP000295807">
    <property type="component" value="Unassembled WGS sequence"/>
</dbReference>
<sequence length="401" mass="44006">MKPASLLGCAVALAALPYGAMAQSARGAEKQGLHYEAILADGHNDVLSSSLMRGLKLEDDLRGKAHSDLGRFAAGGVDVQVFSVWCGDKYTSEGGFERANAEIDVLEKTIARNAARMELVTSYEELRRVVEQKKLAAIIGVEGGHMINENLACLDSLYARGARYLTLTWNNSTSWASSAQDEVLHPENLTVRGLSEFGEEVVRRMNELGIMVDLSHTGDSTFWDAMKIVERPVILSHSSVYALCPHYRNLKDEQIKAVARNGGLICVNFYSAYIDPSYNRKVKALVRKYPGEADSLRQSLSSDYAIGSAILEMHPSEAEALRAPFSLLIDHIDYIARLAGVDHVGLGSDFDGISSLPEGLDDVSDYPKITSALKERGYSDEDIRKILGENFLRVFRANTSP</sequence>
<dbReference type="AlphaFoldDB" id="A0A4R3KW54"/>
<dbReference type="CDD" id="cd01301">
    <property type="entry name" value="rDP_like"/>
    <property type="match status" value="1"/>
</dbReference>
<gene>
    <name evidence="2" type="ORF">EDD80_10332</name>
</gene>
<feature type="signal peptide" evidence="1">
    <location>
        <begin position="1"/>
        <end position="22"/>
    </location>
</feature>
<evidence type="ECO:0000256" key="1">
    <source>
        <dbReference type="SAM" id="SignalP"/>
    </source>
</evidence>
<evidence type="ECO:0000313" key="2">
    <source>
        <dbReference type="EMBL" id="TCS88171.1"/>
    </source>
</evidence>
<accession>A0A4R3KW54</accession>
<evidence type="ECO:0000313" key="3">
    <source>
        <dbReference type="Proteomes" id="UP000295807"/>
    </source>
</evidence>
<dbReference type="GO" id="GO:0006508">
    <property type="term" value="P:proteolysis"/>
    <property type="evidence" value="ECO:0007669"/>
    <property type="project" value="InterPro"/>
</dbReference>
<keyword evidence="1" id="KW-0732">Signal</keyword>
<dbReference type="Gene3D" id="3.20.20.140">
    <property type="entry name" value="Metal-dependent hydrolases"/>
    <property type="match status" value="1"/>
</dbReference>
<dbReference type="Pfam" id="PF01244">
    <property type="entry name" value="Peptidase_M19"/>
    <property type="match status" value="1"/>
</dbReference>
<name>A0A4R3KW54_9SPHI</name>
<dbReference type="SUPFAM" id="SSF51556">
    <property type="entry name" value="Metallo-dependent hydrolases"/>
    <property type="match status" value="1"/>
</dbReference>
<feature type="chain" id="PRO_5020427242" evidence="1">
    <location>
        <begin position="23"/>
        <end position="401"/>
    </location>
</feature>
<dbReference type="PROSITE" id="PS51365">
    <property type="entry name" value="RENAL_DIPEPTIDASE_2"/>
    <property type="match status" value="1"/>
</dbReference>
<reference evidence="2 3" key="1">
    <citation type="submission" date="2019-03" db="EMBL/GenBank/DDBJ databases">
        <title>Genomic Encyclopedia of Type Strains, Phase IV (KMG-IV): sequencing the most valuable type-strain genomes for metagenomic binning, comparative biology and taxonomic classification.</title>
        <authorList>
            <person name="Goeker M."/>
        </authorList>
    </citation>
    <scope>NUCLEOTIDE SEQUENCE [LARGE SCALE GENOMIC DNA]</scope>
    <source>
        <strain evidence="2 3">DSM 21100</strain>
    </source>
</reference>
<comment type="caution">
    <text evidence="2">The sequence shown here is derived from an EMBL/GenBank/DDBJ whole genome shotgun (WGS) entry which is preliminary data.</text>
</comment>
<dbReference type="EMBL" id="SMAD01000003">
    <property type="protein sequence ID" value="TCS88171.1"/>
    <property type="molecule type" value="Genomic_DNA"/>
</dbReference>
<dbReference type="InterPro" id="IPR008257">
    <property type="entry name" value="Pept_M19"/>
</dbReference>
<organism evidence="2 3">
    <name type="scientific">Anseongella ginsenosidimutans</name>
    <dbReference type="NCBI Taxonomy" id="496056"/>
    <lineage>
        <taxon>Bacteria</taxon>
        <taxon>Pseudomonadati</taxon>
        <taxon>Bacteroidota</taxon>
        <taxon>Sphingobacteriia</taxon>
        <taxon>Sphingobacteriales</taxon>
        <taxon>Sphingobacteriaceae</taxon>
        <taxon>Anseongella</taxon>
    </lineage>
</organism>
<dbReference type="InterPro" id="IPR032466">
    <property type="entry name" value="Metal_Hydrolase"/>
</dbReference>
<dbReference type="PANTHER" id="PTHR10443">
    <property type="entry name" value="MICROSOMAL DIPEPTIDASE"/>
    <property type="match status" value="1"/>
</dbReference>
<keyword evidence="3" id="KW-1185">Reference proteome</keyword>
<dbReference type="OrthoDB" id="9804920at2"/>